<protein>
    <submittedName>
        <fullName evidence="8">MADS-box transcription factor</fullName>
    </submittedName>
</protein>
<dbReference type="InterPro" id="IPR002100">
    <property type="entry name" value="TF_MADSbox"/>
</dbReference>
<comment type="subcellular location">
    <subcellularLocation>
        <location evidence="1">Nucleus</location>
    </subcellularLocation>
</comment>
<feature type="compositionally biased region" description="Gly residues" evidence="6">
    <location>
        <begin position="359"/>
        <end position="371"/>
    </location>
</feature>
<dbReference type="EMBL" id="DS547110">
    <property type="protein sequence ID" value="EDR05956.1"/>
    <property type="molecule type" value="Genomic_DNA"/>
</dbReference>
<feature type="compositionally biased region" description="Gly residues" evidence="6">
    <location>
        <begin position="334"/>
        <end position="346"/>
    </location>
</feature>
<dbReference type="HOGENOM" id="CLU_040317_0_0_1"/>
<feature type="compositionally biased region" description="Gly residues" evidence="6">
    <location>
        <begin position="471"/>
        <end position="482"/>
    </location>
</feature>
<evidence type="ECO:0000256" key="3">
    <source>
        <dbReference type="ARBA" id="ARBA00023125"/>
    </source>
</evidence>
<dbReference type="Gene3D" id="3.40.1810.10">
    <property type="entry name" value="Transcription factor, MADS-box"/>
    <property type="match status" value="1"/>
</dbReference>
<dbReference type="SMART" id="SM00432">
    <property type="entry name" value="MADS"/>
    <property type="match status" value="1"/>
</dbReference>
<feature type="domain" description="MADS-box" evidence="7">
    <location>
        <begin position="1"/>
        <end position="49"/>
    </location>
</feature>
<gene>
    <name evidence="8" type="primary">LbRLM1</name>
    <name evidence="8" type="ORF">LACBIDRAFT_302141</name>
</gene>
<keyword evidence="3" id="KW-0238">DNA-binding</keyword>
<evidence type="ECO:0000256" key="5">
    <source>
        <dbReference type="ARBA" id="ARBA00023242"/>
    </source>
</evidence>
<dbReference type="OrthoDB" id="1898716at2759"/>
<dbReference type="GO" id="GO:0046983">
    <property type="term" value="F:protein dimerization activity"/>
    <property type="evidence" value="ECO:0007669"/>
    <property type="project" value="InterPro"/>
</dbReference>
<feature type="compositionally biased region" description="Gly residues" evidence="6">
    <location>
        <begin position="441"/>
        <end position="457"/>
    </location>
</feature>
<organism evidence="9">
    <name type="scientific">Laccaria bicolor (strain S238N-H82 / ATCC MYA-4686)</name>
    <name type="common">Bicoloured deceiver</name>
    <name type="synonym">Laccaria laccata var. bicolor</name>
    <dbReference type="NCBI Taxonomy" id="486041"/>
    <lineage>
        <taxon>Eukaryota</taxon>
        <taxon>Fungi</taxon>
        <taxon>Dikarya</taxon>
        <taxon>Basidiomycota</taxon>
        <taxon>Agaricomycotina</taxon>
        <taxon>Agaricomycetes</taxon>
        <taxon>Agaricomycetidae</taxon>
        <taxon>Agaricales</taxon>
        <taxon>Agaricineae</taxon>
        <taxon>Hydnangiaceae</taxon>
        <taxon>Laccaria</taxon>
    </lineage>
</organism>
<dbReference type="RefSeq" id="XP_001883244.1">
    <property type="nucleotide sequence ID" value="XM_001883209.1"/>
</dbReference>
<dbReference type="Proteomes" id="UP000001194">
    <property type="component" value="Unassembled WGS sequence"/>
</dbReference>
<evidence type="ECO:0000313" key="9">
    <source>
        <dbReference type="Proteomes" id="UP000001194"/>
    </source>
</evidence>
<dbReference type="SUPFAM" id="SSF55455">
    <property type="entry name" value="SRF-like"/>
    <property type="match status" value="1"/>
</dbReference>
<dbReference type="GeneID" id="6078961"/>
<dbReference type="InParanoid" id="B0DH56"/>
<evidence type="ECO:0000256" key="6">
    <source>
        <dbReference type="SAM" id="MobiDB-lite"/>
    </source>
</evidence>
<dbReference type="KEGG" id="lbc:LACBIDRAFT_302141"/>
<feature type="compositionally biased region" description="Low complexity" evidence="6">
    <location>
        <begin position="394"/>
        <end position="403"/>
    </location>
</feature>
<feature type="compositionally biased region" description="Low complexity" evidence="6">
    <location>
        <begin position="310"/>
        <end position="322"/>
    </location>
</feature>
<name>B0DH56_LACBS</name>
<dbReference type="GO" id="GO:0000981">
    <property type="term" value="F:DNA-binding transcription factor activity, RNA polymerase II-specific"/>
    <property type="evidence" value="ECO:0007669"/>
    <property type="project" value="TreeGrafter"/>
</dbReference>
<evidence type="ECO:0000256" key="2">
    <source>
        <dbReference type="ARBA" id="ARBA00023015"/>
    </source>
</evidence>
<keyword evidence="2" id="KW-0805">Transcription regulation</keyword>
<dbReference type="AlphaFoldDB" id="B0DH56"/>
<keyword evidence="9" id="KW-1185">Reference proteome</keyword>
<feature type="compositionally biased region" description="Acidic residues" evidence="6">
    <location>
        <begin position="138"/>
        <end position="149"/>
    </location>
</feature>
<evidence type="ECO:0000313" key="8">
    <source>
        <dbReference type="EMBL" id="EDR05956.1"/>
    </source>
</evidence>
<evidence type="ECO:0000256" key="1">
    <source>
        <dbReference type="ARBA" id="ARBA00004123"/>
    </source>
</evidence>
<feature type="compositionally biased region" description="Polar residues" evidence="6">
    <location>
        <begin position="234"/>
        <end position="244"/>
    </location>
</feature>
<dbReference type="PANTHER" id="PTHR11945:SF534">
    <property type="entry name" value="MYOCYTE-SPECIFIC ENHANCER FACTOR 2"/>
    <property type="match status" value="1"/>
</dbReference>
<feature type="compositionally biased region" description="Basic and acidic residues" evidence="6">
    <location>
        <begin position="113"/>
        <end position="122"/>
    </location>
</feature>
<reference evidence="8 9" key="1">
    <citation type="journal article" date="2008" name="Nature">
        <title>The genome of Laccaria bicolor provides insights into mycorrhizal symbiosis.</title>
        <authorList>
            <person name="Martin F."/>
            <person name="Aerts A."/>
            <person name="Ahren D."/>
            <person name="Brun A."/>
            <person name="Danchin E.G.J."/>
            <person name="Duchaussoy F."/>
            <person name="Gibon J."/>
            <person name="Kohler A."/>
            <person name="Lindquist E."/>
            <person name="Pereda V."/>
            <person name="Salamov A."/>
            <person name="Shapiro H.J."/>
            <person name="Wuyts J."/>
            <person name="Blaudez D."/>
            <person name="Buee M."/>
            <person name="Brokstein P."/>
            <person name="Canbaeck B."/>
            <person name="Cohen D."/>
            <person name="Courty P.E."/>
            <person name="Coutinho P.M."/>
            <person name="Delaruelle C."/>
            <person name="Detter J.C."/>
            <person name="Deveau A."/>
            <person name="DiFazio S."/>
            <person name="Duplessis S."/>
            <person name="Fraissinet-Tachet L."/>
            <person name="Lucic E."/>
            <person name="Frey-Klett P."/>
            <person name="Fourrey C."/>
            <person name="Feussner I."/>
            <person name="Gay G."/>
            <person name="Grimwood J."/>
            <person name="Hoegger P.J."/>
            <person name="Jain P."/>
            <person name="Kilaru S."/>
            <person name="Labbe J."/>
            <person name="Lin Y.C."/>
            <person name="Legue V."/>
            <person name="Le Tacon F."/>
            <person name="Marmeisse R."/>
            <person name="Melayah D."/>
            <person name="Montanini B."/>
            <person name="Muratet M."/>
            <person name="Nehls U."/>
            <person name="Niculita-Hirzel H."/>
            <person name="Oudot-Le Secq M.P."/>
            <person name="Peter M."/>
            <person name="Quesneville H."/>
            <person name="Rajashekar B."/>
            <person name="Reich M."/>
            <person name="Rouhier N."/>
            <person name="Schmutz J."/>
            <person name="Yin T."/>
            <person name="Chalot M."/>
            <person name="Henrissat B."/>
            <person name="Kuees U."/>
            <person name="Lucas S."/>
            <person name="Van de Peer Y."/>
            <person name="Podila G.K."/>
            <person name="Polle A."/>
            <person name="Pukkila P.J."/>
            <person name="Richardson P.M."/>
            <person name="Rouze P."/>
            <person name="Sanders I.R."/>
            <person name="Stajich J.E."/>
            <person name="Tunlid A."/>
            <person name="Tuskan G."/>
            <person name="Grigoriev I.V."/>
        </authorList>
    </citation>
    <scope>NUCLEOTIDE SEQUENCE [LARGE SCALE GENOMIC DNA]</scope>
    <source>
        <strain evidence="9">S238N-H82 / ATCC MYA-4686</strain>
    </source>
</reference>
<keyword evidence="5" id="KW-0539">Nucleus</keyword>
<keyword evidence="4" id="KW-0804">Transcription</keyword>
<dbReference type="STRING" id="486041.B0DH56"/>
<evidence type="ECO:0000259" key="7">
    <source>
        <dbReference type="PROSITE" id="PS50066"/>
    </source>
</evidence>
<dbReference type="GO" id="GO:0045944">
    <property type="term" value="P:positive regulation of transcription by RNA polymerase II"/>
    <property type="evidence" value="ECO:0007669"/>
    <property type="project" value="TreeGrafter"/>
</dbReference>
<dbReference type="GO" id="GO:0000978">
    <property type="term" value="F:RNA polymerase II cis-regulatory region sequence-specific DNA binding"/>
    <property type="evidence" value="ECO:0007669"/>
    <property type="project" value="TreeGrafter"/>
</dbReference>
<dbReference type="PROSITE" id="PS50066">
    <property type="entry name" value="MADS_BOX_2"/>
    <property type="match status" value="1"/>
</dbReference>
<dbReference type="PRINTS" id="PR00404">
    <property type="entry name" value="MADSDOMAIN"/>
</dbReference>
<sequence>MGRRKIAIQPIVNERNRSVTFLKRKNGLFKKAYELGVLCSVDVAVIIFGGFRRSRCQVLQVYIVLFLSSEERPGHHLKLYQYCSSDIHNVVQRQLRVSICTTVYFYAPVDVQPKHDGEKDTQGPHNFSGNMLAKMDDIGEGDDDDDDEDVPVRPKRRNDGKLKPPGGMSLDTSDLDYISRPMSVPQPPIPMASSHPISNDRISGSHKRPKLDRGAAIPQSRSPPDEYSYHPSPISFSRGQQPGGYSQHGPRGSSHHQHHPTSSSQYAPFFPGSGHTPPPPSFIPLQSDFNPPPRSATRSSGFGPPPPPKSASSSISSSHDSGMYTHHQLRHGPPSGGGSGGGGGGQSDLFAAFIDGNERSGGGGPNTGGAGLDWPVHGPGSNAPNPVPNPPPSSSSTPSVGANESGNGGSNWLDFLSGNNPTTPSGHPGNTGTSWERGDRVSGGGVTGIPEIFGGGGDGRRGPSPLVVSISGGGKRGDGGVGILNSPVSQGGIGKEKG</sequence>
<dbReference type="InterPro" id="IPR036879">
    <property type="entry name" value="TF_MADSbox_sf"/>
</dbReference>
<feature type="region of interest" description="Disordered" evidence="6">
    <location>
        <begin position="113"/>
        <end position="498"/>
    </location>
</feature>
<dbReference type="PANTHER" id="PTHR11945">
    <property type="entry name" value="MADS BOX PROTEIN"/>
    <property type="match status" value="1"/>
</dbReference>
<accession>B0DH56</accession>
<evidence type="ECO:0000256" key="4">
    <source>
        <dbReference type="ARBA" id="ARBA00023163"/>
    </source>
</evidence>
<feature type="compositionally biased region" description="Polar residues" evidence="6">
    <location>
        <begin position="417"/>
        <end position="434"/>
    </location>
</feature>
<dbReference type="GO" id="GO:0005634">
    <property type="term" value="C:nucleus"/>
    <property type="evidence" value="ECO:0007669"/>
    <property type="project" value="UniProtKB-SubCell"/>
</dbReference>
<dbReference type="SMR" id="B0DH56"/>
<proteinExistence type="predicted"/>
<dbReference type="Pfam" id="PF00319">
    <property type="entry name" value="SRF-TF"/>
    <property type="match status" value="1"/>
</dbReference>